<reference evidence="1 2" key="1">
    <citation type="journal article" date="2019" name="bioRxiv">
        <title>Genomics, evolutionary history and diagnostics of the Alternaria alternata species group including apple and Asian pear pathotypes.</title>
        <authorList>
            <person name="Armitage A.D."/>
            <person name="Cockerton H.M."/>
            <person name="Sreenivasaprasad S."/>
            <person name="Woodhall J.W."/>
            <person name="Lane C.R."/>
            <person name="Harrison R.J."/>
            <person name="Clarkson J.P."/>
        </authorList>
    </citation>
    <scope>NUCLEOTIDE SEQUENCE [LARGE SCALE GENOMIC DNA]</scope>
    <source>
        <strain evidence="1 2">FERA 650</strain>
    </source>
</reference>
<evidence type="ECO:0000313" key="1">
    <source>
        <dbReference type="EMBL" id="KAB2099638.1"/>
    </source>
</evidence>
<proteinExistence type="predicted"/>
<dbReference type="Proteomes" id="UP000293547">
    <property type="component" value="Unassembled WGS sequence"/>
</dbReference>
<accession>A0ACB6F5R5</accession>
<sequence length="409" mass="45288">MSTAEVPANGRFPQENIQGHGPVQVHSMTATVSMAASDTPFENVVLQVLKVEMSCTGNLDTHTILVEDASLLRMFLGKNNAVFIDLDALNVPVPFFALEAAGPMPDNQGEEDTEEDFEMLQNAWKTCRLVWKQGKDVAGQASSANHTEIPVVRSGSGLNGKRRRVYTQQTADPSRTPKTLKSSVQIGGGAITQPEDDKRFSNAAVAPILGGNSSTEHHSEQDFKDYDEAEYDEAEYDDENDEDFDQSTKVKMKRPGTHKAPTSSKKAMGKRPTKPISSAAPRNVKPRNPTVMIWPTTIITTGTAGGRLRPLMAEMGKILTTDAQREEYMDLVWTRRRAAEGDDIAKQAVVHDLETFVRAHGIVDQHNLWARWMESGIKTAMPMYKPIGTGDMDATERKQMFERKKARRA</sequence>
<gene>
    <name evidence="1" type="ORF">AG0111_0g12158</name>
</gene>
<keyword evidence="2" id="KW-1185">Reference proteome</keyword>
<protein>
    <submittedName>
        <fullName evidence="1">Uncharacterized protein</fullName>
    </submittedName>
</protein>
<name>A0ACB6F5R5_9PLEO</name>
<dbReference type="EMBL" id="PDWZ02000016">
    <property type="protein sequence ID" value="KAB2099638.1"/>
    <property type="molecule type" value="Genomic_DNA"/>
</dbReference>
<evidence type="ECO:0000313" key="2">
    <source>
        <dbReference type="Proteomes" id="UP000293547"/>
    </source>
</evidence>
<comment type="caution">
    <text evidence="1">The sequence shown here is derived from an EMBL/GenBank/DDBJ whole genome shotgun (WGS) entry which is preliminary data.</text>
</comment>
<organism evidence="1 2">
    <name type="scientific">Alternaria gaisen</name>
    <dbReference type="NCBI Taxonomy" id="167740"/>
    <lineage>
        <taxon>Eukaryota</taxon>
        <taxon>Fungi</taxon>
        <taxon>Dikarya</taxon>
        <taxon>Ascomycota</taxon>
        <taxon>Pezizomycotina</taxon>
        <taxon>Dothideomycetes</taxon>
        <taxon>Pleosporomycetidae</taxon>
        <taxon>Pleosporales</taxon>
        <taxon>Pleosporineae</taxon>
        <taxon>Pleosporaceae</taxon>
        <taxon>Alternaria</taxon>
        <taxon>Alternaria sect. Alternaria</taxon>
    </lineage>
</organism>